<keyword evidence="3" id="KW-1185">Reference proteome</keyword>
<organism evidence="2 3">
    <name type="scientific">Channa striata</name>
    <name type="common">Snakehead murrel</name>
    <name type="synonym">Ophicephalus striatus</name>
    <dbReference type="NCBI Taxonomy" id="64152"/>
    <lineage>
        <taxon>Eukaryota</taxon>
        <taxon>Metazoa</taxon>
        <taxon>Chordata</taxon>
        <taxon>Craniata</taxon>
        <taxon>Vertebrata</taxon>
        <taxon>Euteleostomi</taxon>
        <taxon>Actinopterygii</taxon>
        <taxon>Neopterygii</taxon>
        <taxon>Teleostei</taxon>
        <taxon>Neoteleostei</taxon>
        <taxon>Acanthomorphata</taxon>
        <taxon>Anabantaria</taxon>
        <taxon>Anabantiformes</taxon>
        <taxon>Channoidei</taxon>
        <taxon>Channidae</taxon>
        <taxon>Channa</taxon>
    </lineage>
</organism>
<dbReference type="AlphaFoldDB" id="A0AA88M672"/>
<proteinExistence type="predicted"/>
<evidence type="ECO:0000256" key="1">
    <source>
        <dbReference type="SAM" id="MobiDB-lite"/>
    </source>
</evidence>
<comment type="caution">
    <text evidence="2">The sequence shown here is derived from an EMBL/GenBank/DDBJ whole genome shotgun (WGS) entry which is preliminary data.</text>
</comment>
<dbReference type="Proteomes" id="UP001187415">
    <property type="component" value="Unassembled WGS sequence"/>
</dbReference>
<feature type="compositionally biased region" description="Basic and acidic residues" evidence="1">
    <location>
        <begin position="88"/>
        <end position="104"/>
    </location>
</feature>
<evidence type="ECO:0000313" key="2">
    <source>
        <dbReference type="EMBL" id="KAK2830732.1"/>
    </source>
</evidence>
<name>A0AA88M672_CHASR</name>
<accession>A0AA88M672</accession>
<reference evidence="2" key="1">
    <citation type="submission" date="2023-07" db="EMBL/GenBank/DDBJ databases">
        <title>Chromosome-level Genome Assembly of Striped Snakehead (Channa striata).</title>
        <authorList>
            <person name="Liu H."/>
        </authorList>
    </citation>
    <scope>NUCLEOTIDE SEQUENCE</scope>
    <source>
        <strain evidence="2">Gz</strain>
        <tissue evidence="2">Muscle</tissue>
    </source>
</reference>
<feature type="region of interest" description="Disordered" evidence="1">
    <location>
        <begin position="1"/>
        <end position="116"/>
    </location>
</feature>
<evidence type="ECO:0000313" key="3">
    <source>
        <dbReference type="Proteomes" id="UP001187415"/>
    </source>
</evidence>
<dbReference type="EMBL" id="JAUPFM010000014">
    <property type="protein sequence ID" value="KAK2830732.1"/>
    <property type="molecule type" value="Genomic_DNA"/>
</dbReference>
<gene>
    <name evidence="2" type="ORF">Q5P01_018663</name>
</gene>
<sequence length="116" mass="12937">MNSSSGRLLQRERRSGESCGDLPQSFSAALPGRRRTRGRRHPPESRGQARRGPAQTHRPRVTHGGPRDRSRTVRRGAQQPDPVLSGKECSERPAFKQNERKTSRGEALNAAEESRS</sequence>
<protein>
    <submittedName>
        <fullName evidence="2">Uncharacterized protein</fullName>
    </submittedName>
</protein>